<keyword evidence="3" id="KW-0687">Ribonucleoprotein</keyword>
<feature type="non-terminal residue" evidence="5">
    <location>
        <position position="369"/>
    </location>
</feature>
<feature type="region of interest" description="Disordered" evidence="4">
    <location>
        <begin position="350"/>
        <end position="369"/>
    </location>
</feature>
<comment type="caution">
    <text evidence="5">The sequence shown here is derived from an EMBL/GenBank/DDBJ whole genome shotgun (WGS) entry which is preliminary data.</text>
</comment>
<keyword evidence="2" id="KW-0689">Ribosomal protein</keyword>
<gene>
    <name evidence="5" type="ORF">PENTCL1PPCAC_11509</name>
</gene>
<dbReference type="GO" id="GO:0005763">
    <property type="term" value="C:mitochondrial small ribosomal subunit"/>
    <property type="evidence" value="ECO:0007669"/>
    <property type="project" value="TreeGrafter"/>
</dbReference>
<organism evidence="5 6">
    <name type="scientific">Pristionchus entomophagus</name>
    <dbReference type="NCBI Taxonomy" id="358040"/>
    <lineage>
        <taxon>Eukaryota</taxon>
        <taxon>Metazoa</taxon>
        <taxon>Ecdysozoa</taxon>
        <taxon>Nematoda</taxon>
        <taxon>Chromadorea</taxon>
        <taxon>Rhabditida</taxon>
        <taxon>Rhabditina</taxon>
        <taxon>Diplogasteromorpha</taxon>
        <taxon>Diplogasteroidea</taxon>
        <taxon>Neodiplogasteridae</taxon>
        <taxon>Pristionchus</taxon>
    </lineage>
</organism>
<dbReference type="PANTHER" id="PTHR21569:SF1">
    <property type="entry name" value="SMALL RIBOSOMAL SUBUNIT PROTEIN US9M"/>
    <property type="match status" value="1"/>
</dbReference>
<dbReference type="InterPro" id="IPR020568">
    <property type="entry name" value="Ribosomal_Su5_D2-typ_SF"/>
</dbReference>
<dbReference type="EMBL" id="BTSX01000003">
    <property type="protein sequence ID" value="GMS89334.1"/>
    <property type="molecule type" value="Genomic_DNA"/>
</dbReference>
<dbReference type="GO" id="GO:0003735">
    <property type="term" value="F:structural constituent of ribosome"/>
    <property type="evidence" value="ECO:0007669"/>
    <property type="project" value="InterPro"/>
</dbReference>
<dbReference type="PANTHER" id="PTHR21569">
    <property type="entry name" value="RIBOSOMAL PROTEIN S9"/>
    <property type="match status" value="1"/>
</dbReference>
<dbReference type="InterPro" id="IPR000754">
    <property type="entry name" value="Ribosomal_uS9"/>
</dbReference>
<keyword evidence="6" id="KW-1185">Reference proteome</keyword>
<evidence type="ECO:0000256" key="3">
    <source>
        <dbReference type="ARBA" id="ARBA00023274"/>
    </source>
</evidence>
<comment type="similarity">
    <text evidence="1">Belongs to the universal ribosomal protein uS9 family.</text>
</comment>
<dbReference type="GO" id="GO:0003723">
    <property type="term" value="F:RNA binding"/>
    <property type="evidence" value="ECO:0007669"/>
    <property type="project" value="TreeGrafter"/>
</dbReference>
<dbReference type="Gene3D" id="3.30.230.10">
    <property type="match status" value="1"/>
</dbReference>
<dbReference type="SUPFAM" id="SSF54211">
    <property type="entry name" value="Ribosomal protein S5 domain 2-like"/>
    <property type="match status" value="1"/>
</dbReference>
<evidence type="ECO:0000313" key="6">
    <source>
        <dbReference type="Proteomes" id="UP001432027"/>
    </source>
</evidence>
<dbReference type="AlphaFoldDB" id="A0AAV5T9N6"/>
<dbReference type="Pfam" id="PF00380">
    <property type="entry name" value="Ribosomal_S9"/>
    <property type="match status" value="1"/>
</dbReference>
<sequence>MVTRGVVSGLRTLSSLSTVEGPSSSGRAARALEMYMRGVKEHDKMMGRERENFERGKRHLANMMGMNAATMSQTDIDSAIAYLFPSGLSDKKALPIVASPDQVLPRLHSLSFDREGKPEGARFYTLKPAFYQLLSDVAIRSEKVERYGGERERNGMNRKEMSLFPTGGSVWLNEEKMAKKLGEKISTHMYTQLMMALEHLVSLPGSITQSDFIMQWRETIAAGSGNKLFGPPIPSVVIDAATNRRTVTAKADVKATYAQVTVSDAGKGEFIVDGMPLYTFQSLQARETLLCPLIVTDLLGSLSITATTTGEGGETAVPRAVRHGLSLSIAALYPEKKEALTLSGLLTRDPRKRERSKVNQPGARSKWIW</sequence>
<evidence type="ECO:0000256" key="2">
    <source>
        <dbReference type="ARBA" id="ARBA00022980"/>
    </source>
</evidence>
<dbReference type="Proteomes" id="UP001432027">
    <property type="component" value="Unassembled WGS sequence"/>
</dbReference>
<dbReference type="GO" id="GO:0006412">
    <property type="term" value="P:translation"/>
    <property type="evidence" value="ECO:0007669"/>
    <property type="project" value="InterPro"/>
</dbReference>
<protein>
    <submittedName>
        <fullName evidence="5">Uncharacterized protein</fullName>
    </submittedName>
</protein>
<proteinExistence type="inferred from homology"/>
<evidence type="ECO:0000256" key="4">
    <source>
        <dbReference type="SAM" id="MobiDB-lite"/>
    </source>
</evidence>
<evidence type="ECO:0000256" key="1">
    <source>
        <dbReference type="ARBA" id="ARBA00005251"/>
    </source>
</evidence>
<reference evidence="5" key="1">
    <citation type="submission" date="2023-10" db="EMBL/GenBank/DDBJ databases">
        <title>Genome assembly of Pristionchus species.</title>
        <authorList>
            <person name="Yoshida K."/>
            <person name="Sommer R.J."/>
        </authorList>
    </citation>
    <scope>NUCLEOTIDE SEQUENCE</scope>
    <source>
        <strain evidence="5">RS0144</strain>
    </source>
</reference>
<evidence type="ECO:0000313" key="5">
    <source>
        <dbReference type="EMBL" id="GMS89334.1"/>
    </source>
</evidence>
<accession>A0AAV5T9N6</accession>
<name>A0AAV5T9N6_9BILA</name>
<dbReference type="InterPro" id="IPR014721">
    <property type="entry name" value="Ribsml_uS5_D2-typ_fold_subgr"/>
</dbReference>